<keyword evidence="4 6" id="KW-1133">Transmembrane helix</keyword>
<feature type="compositionally biased region" description="Basic and acidic residues" evidence="8">
    <location>
        <begin position="37"/>
        <end position="46"/>
    </location>
</feature>
<keyword evidence="10" id="KW-0378">Hydrolase</keyword>
<dbReference type="NCBIfam" id="TIGR01933">
    <property type="entry name" value="hflK"/>
    <property type="match status" value="1"/>
</dbReference>
<dbReference type="Pfam" id="PF01145">
    <property type="entry name" value="Band_7"/>
    <property type="match status" value="1"/>
</dbReference>
<evidence type="ECO:0000313" key="11">
    <source>
        <dbReference type="Proteomes" id="UP000826462"/>
    </source>
</evidence>
<comment type="function">
    <text evidence="6">HflC and HflK could encode or regulate a protease.</text>
</comment>
<evidence type="ECO:0000256" key="3">
    <source>
        <dbReference type="ARBA" id="ARBA00022692"/>
    </source>
</evidence>
<dbReference type="InterPro" id="IPR001107">
    <property type="entry name" value="Band_7"/>
</dbReference>
<evidence type="ECO:0000313" key="10">
    <source>
        <dbReference type="EMBL" id="QYD67459.1"/>
    </source>
</evidence>
<keyword evidence="7" id="KW-0175">Coiled coil</keyword>
<dbReference type="Proteomes" id="UP000826462">
    <property type="component" value="Chromosome 1"/>
</dbReference>
<evidence type="ECO:0000256" key="6">
    <source>
        <dbReference type="RuleBase" id="RU364113"/>
    </source>
</evidence>
<accession>A0ABX8UFK1</accession>
<feature type="compositionally biased region" description="Gly residues" evidence="8">
    <location>
        <begin position="27"/>
        <end position="36"/>
    </location>
</feature>
<evidence type="ECO:0000256" key="1">
    <source>
        <dbReference type="ARBA" id="ARBA00004167"/>
    </source>
</evidence>
<feature type="region of interest" description="Disordered" evidence="8">
    <location>
        <begin position="406"/>
        <end position="489"/>
    </location>
</feature>
<feature type="transmembrane region" description="Helical" evidence="6">
    <location>
        <begin position="92"/>
        <end position="113"/>
    </location>
</feature>
<evidence type="ECO:0000256" key="4">
    <source>
        <dbReference type="ARBA" id="ARBA00022989"/>
    </source>
</evidence>
<dbReference type="PANTHER" id="PTHR43327:SF2">
    <property type="entry name" value="MODULATOR OF FTSH PROTEASE HFLK"/>
    <property type="match status" value="1"/>
</dbReference>
<organism evidence="10 11">
    <name type="scientific">Paraburkholderia edwinii</name>
    <dbReference type="NCBI Taxonomy" id="2861782"/>
    <lineage>
        <taxon>Bacteria</taxon>
        <taxon>Pseudomonadati</taxon>
        <taxon>Pseudomonadota</taxon>
        <taxon>Betaproteobacteria</taxon>
        <taxon>Burkholderiales</taxon>
        <taxon>Burkholderiaceae</taxon>
        <taxon>Paraburkholderia</taxon>
    </lineage>
</organism>
<keyword evidence="11" id="KW-1185">Reference proteome</keyword>
<dbReference type="SMART" id="SM00244">
    <property type="entry name" value="PHB"/>
    <property type="match status" value="1"/>
</dbReference>
<comment type="similarity">
    <text evidence="2 6">Belongs to the band 7/mec-2 family. HflK subfamily.</text>
</comment>
<dbReference type="EMBL" id="CP080095">
    <property type="protein sequence ID" value="QYD67459.1"/>
    <property type="molecule type" value="Genomic_DNA"/>
</dbReference>
<dbReference type="SUPFAM" id="SSF117892">
    <property type="entry name" value="Band 7/SPFH domain"/>
    <property type="match status" value="1"/>
</dbReference>
<dbReference type="InterPro" id="IPR050710">
    <property type="entry name" value="Band7/mec-2_domain"/>
</dbReference>
<name>A0ABX8UFK1_9BURK</name>
<dbReference type="InterPro" id="IPR010201">
    <property type="entry name" value="HflK"/>
</dbReference>
<dbReference type="Pfam" id="PF12221">
    <property type="entry name" value="HflK_N"/>
    <property type="match status" value="1"/>
</dbReference>
<evidence type="ECO:0000256" key="2">
    <source>
        <dbReference type="ARBA" id="ARBA00006971"/>
    </source>
</evidence>
<evidence type="ECO:0000256" key="5">
    <source>
        <dbReference type="ARBA" id="ARBA00023136"/>
    </source>
</evidence>
<dbReference type="GO" id="GO:0006508">
    <property type="term" value="P:proteolysis"/>
    <property type="evidence" value="ECO:0007669"/>
    <property type="project" value="UniProtKB-KW"/>
</dbReference>
<dbReference type="InterPro" id="IPR036013">
    <property type="entry name" value="Band_7/SPFH_dom_sf"/>
</dbReference>
<protein>
    <recommendedName>
        <fullName evidence="6">Protein HflK</fullName>
    </recommendedName>
</protein>
<sequence length="489" mass="53119">MNQYNQRSIWLRLRAMMSLNDPRWGRGDGNGNGGNGDRQRSNDSKRPQNGKGGDGPPDLDEMWRDFNRRLSRFFGRKGGGDRRPDNGRSARIGVGIVIGVLIAIYLGSGVFVVQEGQAGVVLQFGKYRGTVEQGVHWRLPYPFESSEIVNIGQIHSVEVGRSNVVRLANVKDASMLTHDADIVDVRFAVQFQIRKPVDYLFRSVDPEQSVAQAAQAAIREIVGSRSTNDVLYQDREAIRQQLTDAIQHSLDEFKTGLAVTGVTIQSAQVPEQVQPAFEDEAKARQDRERAKRDAQAYANDLLPRAQAQAANLIDEAKSYSDRVVAQAQGDAERFKEVYAQYSKAPAVIRERMYLDTMQYIYSNTTKVFVDSKAGNNVLYLPLDKLVADNQRAAAEAAAVAAGGAGSSAQAASTPGAQTSPGTIIVTPPTPQAVPQSPGQQAGQQAPQPASGAASATPASQPAGASDPLRSRDSFRSRNREDDLQQGAQP</sequence>
<feature type="compositionally biased region" description="Basic and acidic residues" evidence="8">
    <location>
        <begin position="468"/>
        <end position="482"/>
    </location>
</feature>
<proteinExistence type="inferred from homology"/>
<keyword evidence="5 6" id="KW-0472">Membrane</keyword>
<gene>
    <name evidence="10" type="primary">hflK</name>
    <name evidence="10" type="ORF">KZJ38_13960</name>
</gene>
<evidence type="ECO:0000259" key="9">
    <source>
        <dbReference type="SMART" id="SM00244"/>
    </source>
</evidence>
<feature type="compositionally biased region" description="Low complexity" evidence="8">
    <location>
        <begin position="432"/>
        <end position="465"/>
    </location>
</feature>
<reference evidence="10 11" key="1">
    <citation type="submission" date="2021-07" db="EMBL/GenBank/DDBJ databases">
        <title>Paraburkholderia edwinii protects Aspergillus sp. from phenazines by acting as a toxin sponge.</title>
        <authorList>
            <person name="Dahlstrom K.M."/>
            <person name="Newman D.K."/>
        </authorList>
    </citation>
    <scope>NUCLEOTIDE SEQUENCE [LARGE SCALE GENOMIC DNA]</scope>
    <source>
        <strain evidence="10 11">Pe01</strain>
    </source>
</reference>
<evidence type="ECO:0000256" key="8">
    <source>
        <dbReference type="SAM" id="MobiDB-lite"/>
    </source>
</evidence>
<comment type="subcellular location">
    <subcellularLocation>
        <location evidence="1">Membrane</location>
        <topology evidence="1">Single-pass membrane protein</topology>
    </subcellularLocation>
</comment>
<dbReference type="CDD" id="cd03404">
    <property type="entry name" value="SPFH_HflK"/>
    <property type="match status" value="1"/>
</dbReference>
<comment type="subunit">
    <text evidence="6">HflC and HflK may interact to form a multimeric complex.</text>
</comment>
<keyword evidence="10" id="KW-0645">Protease</keyword>
<dbReference type="Gene3D" id="3.30.479.30">
    <property type="entry name" value="Band 7 domain"/>
    <property type="match status" value="1"/>
</dbReference>
<keyword evidence="3 6" id="KW-0812">Transmembrane</keyword>
<feature type="compositionally biased region" description="Low complexity" evidence="8">
    <location>
        <begin position="406"/>
        <end position="419"/>
    </location>
</feature>
<feature type="coiled-coil region" evidence="7">
    <location>
        <begin position="280"/>
        <end position="322"/>
    </location>
</feature>
<dbReference type="PANTHER" id="PTHR43327">
    <property type="entry name" value="STOMATIN-LIKE PROTEIN 2, MITOCHONDRIAL"/>
    <property type="match status" value="1"/>
</dbReference>
<feature type="region of interest" description="Disordered" evidence="8">
    <location>
        <begin position="22"/>
        <end position="61"/>
    </location>
</feature>
<dbReference type="RefSeq" id="WP_219796473.1">
    <property type="nucleotide sequence ID" value="NZ_CP080095.1"/>
</dbReference>
<feature type="domain" description="Band 7" evidence="9">
    <location>
        <begin position="108"/>
        <end position="281"/>
    </location>
</feature>
<dbReference type="InterPro" id="IPR020980">
    <property type="entry name" value="Membrane_HflK_N"/>
</dbReference>
<dbReference type="GO" id="GO:0008233">
    <property type="term" value="F:peptidase activity"/>
    <property type="evidence" value="ECO:0007669"/>
    <property type="project" value="UniProtKB-KW"/>
</dbReference>
<evidence type="ECO:0000256" key="7">
    <source>
        <dbReference type="SAM" id="Coils"/>
    </source>
</evidence>